<evidence type="ECO:0000313" key="13">
    <source>
        <dbReference type="Proteomes" id="UP000295070"/>
    </source>
</evidence>
<accession>A0A484C676</accession>
<evidence type="ECO:0000256" key="4">
    <source>
        <dbReference type="ARBA" id="ARBA00022729"/>
    </source>
</evidence>
<dbReference type="GO" id="GO:0009897">
    <property type="term" value="C:external side of plasma membrane"/>
    <property type="evidence" value="ECO:0007669"/>
    <property type="project" value="TreeGrafter"/>
</dbReference>
<keyword evidence="3 11" id="KW-0812">Transmembrane</keyword>
<organism evidence="12 13">
    <name type="scientific">Perca flavescens</name>
    <name type="common">American yellow perch</name>
    <name type="synonym">Morone flavescens</name>
    <dbReference type="NCBI Taxonomy" id="8167"/>
    <lineage>
        <taxon>Eukaryota</taxon>
        <taxon>Metazoa</taxon>
        <taxon>Chordata</taxon>
        <taxon>Craniata</taxon>
        <taxon>Vertebrata</taxon>
        <taxon>Euteleostomi</taxon>
        <taxon>Actinopterygii</taxon>
        <taxon>Neopterygii</taxon>
        <taxon>Teleostei</taxon>
        <taxon>Neoteleostei</taxon>
        <taxon>Acanthomorphata</taxon>
        <taxon>Eupercaria</taxon>
        <taxon>Perciformes</taxon>
        <taxon>Percoidei</taxon>
        <taxon>Percidae</taxon>
        <taxon>Percinae</taxon>
        <taxon>Perca</taxon>
    </lineage>
</organism>
<reference evidence="12 13" key="1">
    <citation type="submission" date="2019-01" db="EMBL/GenBank/DDBJ databases">
        <title>A chromosome-scale genome assembly of the yellow perch, Perca flavescens.</title>
        <authorList>
            <person name="Feron R."/>
            <person name="Morvezen R."/>
            <person name="Bestin A."/>
            <person name="Haffray P."/>
            <person name="Klopp C."/>
            <person name="Zahm M."/>
            <person name="Cabau C."/>
            <person name="Roques C."/>
            <person name="Donnadieu C."/>
            <person name="Bouchez O."/>
            <person name="Christie M."/>
            <person name="Larson W."/>
            <person name="Guiguen Y."/>
        </authorList>
    </citation>
    <scope>NUCLEOTIDE SEQUENCE [LARGE SCALE GENOMIC DNA]</scope>
    <source>
        <strain evidence="12">YP-PL-M2</strain>
        <tissue evidence="12">Blood</tissue>
    </source>
</reference>
<name>A0A484C676_PERFV</name>
<evidence type="ECO:0000256" key="7">
    <source>
        <dbReference type="ARBA" id="ARBA00023157"/>
    </source>
</evidence>
<gene>
    <name evidence="12" type="ORF">EPR50_G00195020</name>
</gene>
<dbReference type="Gene3D" id="2.60.40.10">
    <property type="entry name" value="Immunoglobulins"/>
    <property type="match status" value="1"/>
</dbReference>
<dbReference type="GO" id="GO:0031295">
    <property type="term" value="P:T cell costimulation"/>
    <property type="evidence" value="ECO:0007669"/>
    <property type="project" value="TreeGrafter"/>
</dbReference>
<keyword evidence="4" id="KW-0732">Signal</keyword>
<dbReference type="InterPro" id="IPR051713">
    <property type="entry name" value="T-cell_Activation_Regulation"/>
</dbReference>
<evidence type="ECO:0000256" key="3">
    <source>
        <dbReference type="ARBA" id="ARBA00022692"/>
    </source>
</evidence>
<evidence type="ECO:0008006" key="14">
    <source>
        <dbReference type="Google" id="ProtNLM"/>
    </source>
</evidence>
<keyword evidence="2" id="KW-1003">Cell membrane</keyword>
<dbReference type="AlphaFoldDB" id="A0A484C676"/>
<evidence type="ECO:0000256" key="9">
    <source>
        <dbReference type="ARBA" id="ARBA00023180"/>
    </source>
</evidence>
<feature type="transmembrane region" description="Helical" evidence="11">
    <location>
        <begin position="26"/>
        <end position="46"/>
    </location>
</feature>
<dbReference type="PANTHER" id="PTHR25466:SF9">
    <property type="entry name" value="FIBRONECTIN TYPE-III DOMAIN-CONTAINING PROTEIN"/>
    <property type="match status" value="1"/>
</dbReference>
<dbReference type="EMBL" id="SCKG01000019">
    <property type="protein sequence ID" value="TDG99469.1"/>
    <property type="molecule type" value="Genomic_DNA"/>
</dbReference>
<dbReference type="GO" id="GO:0007166">
    <property type="term" value="P:cell surface receptor signaling pathway"/>
    <property type="evidence" value="ECO:0007669"/>
    <property type="project" value="TreeGrafter"/>
</dbReference>
<dbReference type="SUPFAM" id="SSF48726">
    <property type="entry name" value="Immunoglobulin"/>
    <property type="match status" value="1"/>
</dbReference>
<dbReference type="GO" id="GO:0071222">
    <property type="term" value="P:cellular response to lipopolysaccharide"/>
    <property type="evidence" value="ECO:0007669"/>
    <property type="project" value="TreeGrafter"/>
</dbReference>
<dbReference type="InterPro" id="IPR013783">
    <property type="entry name" value="Ig-like_fold"/>
</dbReference>
<evidence type="ECO:0000256" key="6">
    <source>
        <dbReference type="ARBA" id="ARBA00023136"/>
    </source>
</evidence>
<dbReference type="PANTHER" id="PTHR25466">
    <property type="entry name" value="T-LYMPHOCYTE ACTIVATION ANTIGEN"/>
    <property type="match status" value="1"/>
</dbReference>
<keyword evidence="7" id="KW-1015">Disulfide bond</keyword>
<keyword evidence="9" id="KW-0325">Glycoprotein</keyword>
<keyword evidence="8" id="KW-0675">Receptor</keyword>
<evidence type="ECO:0000256" key="2">
    <source>
        <dbReference type="ARBA" id="ARBA00022475"/>
    </source>
</evidence>
<keyword evidence="13" id="KW-1185">Reference proteome</keyword>
<keyword evidence="5 11" id="KW-1133">Transmembrane helix</keyword>
<proteinExistence type="predicted"/>
<sequence>MNLGRGSLFLGTADKHLPTHMNREKMICSILLLFILTSCISGTFVVNVTQTSYQAEENHNVTLEWTFTAKADRPINSFIIFCELFTDLKVSVLFLLHEGVEVPESQDEQFAGRVQWDKDVLRGGRLRLHVSRLRTEDSGRYVCQMITNYVATFFKCRLNVTAARDRPEPDLSPTASPLQPESQGRIGIWSGLILTAGLASVMIAFYLLFLHSLLKKLISFIYPPHCKQEFSPV</sequence>
<keyword evidence="10" id="KW-0393">Immunoglobulin domain</keyword>
<evidence type="ECO:0000313" key="12">
    <source>
        <dbReference type="EMBL" id="TDG99469.1"/>
    </source>
</evidence>
<dbReference type="STRING" id="8167.A0A484C676"/>
<protein>
    <recommendedName>
        <fullName evidence="14">Immunoglobulin V-set domain-containing protein</fullName>
    </recommendedName>
</protein>
<dbReference type="GO" id="GO:0006955">
    <property type="term" value="P:immune response"/>
    <property type="evidence" value="ECO:0007669"/>
    <property type="project" value="TreeGrafter"/>
</dbReference>
<comment type="subcellular location">
    <subcellularLocation>
        <location evidence="1">Cell membrane</location>
        <topology evidence="1">Single-pass type I membrane protein</topology>
    </subcellularLocation>
</comment>
<keyword evidence="6 11" id="KW-0472">Membrane</keyword>
<evidence type="ECO:0000256" key="8">
    <source>
        <dbReference type="ARBA" id="ARBA00023170"/>
    </source>
</evidence>
<evidence type="ECO:0000256" key="1">
    <source>
        <dbReference type="ARBA" id="ARBA00004251"/>
    </source>
</evidence>
<dbReference type="Proteomes" id="UP000295070">
    <property type="component" value="Chromosome 19"/>
</dbReference>
<evidence type="ECO:0000256" key="11">
    <source>
        <dbReference type="SAM" id="Phobius"/>
    </source>
</evidence>
<dbReference type="InterPro" id="IPR036179">
    <property type="entry name" value="Ig-like_dom_sf"/>
</dbReference>
<comment type="caution">
    <text evidence="12">The sequence shown here is derived from an EMBL/GenBank/DDBJ whole genome shotgun (WGS) entry which is preliminary data.</text>
</comment>
<evidence type="ECO:0000256" key="10">
    <source>
        <dbReference type="ARBA" id="ARBA00023319"/>
    </source>
</evidence>
<feature type="transmembrane region" description="Helical" evidence="11">
    <location>
        <begin position="186"/>
        <end position="209"/>
    </location>
</feature>
<dbReference type="GO" id="GO:0042130">
    <property type="term" value="P:negative regulation of T cell proliferation"/>
    <property type="evidence" value="ECO:0007669"/>
    <property type="project" value="TreeGrafter"/>
</dbReference>
<evidence type="ECO:0000256" key="5">
    <source>
        <dbReference type="ARBA" id="ARBA00022989"/>
    </source>
</evidence>
<dbReference type="GO" id="GO:0042102">
    <property type="term" value="P:positive regulation of T cell proliferation"/>
    <property type="evidence" value="ECO:0007669"/>
    <property type="project" value="TreeGrafter"/>
</dbReference>